<name>D1NWB3_9BIFI</name>
<dbReference type="Proteomes" id="UP000003656">
    <property type="component" value="Unassembled WGS sequence"/>
</dbReference>
<evidence type="ECO:0000313" key="1">
    <source>
        <dbReference type="EMBL" id="EFA22399.1"/>
    </source>
</evidence>
<proteinExistence type="predicted"/>
<dbReference type="EMBL" id="ABXB03000004">
    <property type="protein sequence ID" value="EFA22399.1"/>
    <property type="molecule type" value="Genomic_DNA"/>
</dbReference>
<dbReference type="AlphaFoldDB" id="D1NWB3"/>
<organism evidence="1 2">
    <name type="scientific">Bifidobacterium gallicum DSM 20093 = LMG 11596</name>
    <dbReference type="NCBI Taxonomy" id="561180"/>
    <lineage>
        <taxon>Bacteria</taxon>
        <taxon>Bacillati</taxon>
        <taxon>Actinomycetota</taxon>
        <taxon>Actinomycetes</taxon>
        <taxon>Bifidobacteriales</taxon>
        <taxon>Bifidobacteriaceae</taxon>
        <taxon>Bifidobacterium</taxon>
    </lineage>
</organism>
<gene>
    <name evidence="1" type="ORF">BIFGAL_04160</name>
</gene>
<sequence>MSAECSGSSDWGKCSFADQLGQRRCVFGLENVVLLTSLVKRDAFSVPKR</sequence>
<accession>D1NWB3</accession>
<reference evidence="1 2" key="1">
    <citation type="submission" date="2009-11" db="EMBL/GenBank/DDBJ databases">
        <authorList>
            <person name="Weinstock G."/>
            <person name="Sodergren E."/>
            <person name="Clifton S."/>
            <person name="Fulton L."/>
            <person name="Fulton B."/>
            <person name="Courtney L."/>
            <person name="Fronick C."/>
            <person name="Harrison M."/>
            <person name="Strong C."/>
            <person name="Farmer C."/>
            <person name="Delahaunty K."/>
            <person name="Markovic C."/>
            <person name="Hall O."/>
            <person name="Minx P."/>
            <person name="Tomlinson C."/>
            <person name="Mitreva M."/>
            <person name="Nelson J."/>
            <person name="Hou S."/>
            <person name="Wollam A."/>
            <person name="Pepin K.H."/>
            <person name="Johnson M."/>
            <person name="Bhonagiri V."/>
            <person name="Nash W.E."/>
            <person name="Warren W."/>
            <person name="Chinwalla A."/>
            <person name="Mardis E.R."/>
            <person name="Wilson R.K."/>
        </authorList>
    </citation>
    <scope>NUCLEOTIDE SEQUENCE [LARGE SCALE GENOMIC DNA]</scope>
    <source>
        <strain evidence="1 2">DSM 20093</strain>
    </source>
</reference>
<protein>
    <submittedName>
        <fullName evidence="1">Uncharacterized protein</fullName>
    </submittedName>
</protein>
<dbReference type="STRING" id="561180.BIFGAL_04160"/>
<evidence type="ECO:0000313" key="2">
    <source>
        <dbReference type="Proteomes" id="UP000003656"/>
    </source>
</evidence>
<comment type="caution">
    <text evidence="1">The sequence shown here is derived from an EMBL/GenBank/DDBJ whole genome shotgun (WGS) entry which is preliminary data.</text>
</comment>